<accession>A0A4Y2I349</accession>
<evidence type="ECO:0000256" key="1">
    <source>
        <dbReference type="SAM" id="Phobius"/>
    </source>
</evidence>
<proteinExistence type="predicted"/>
<comment type="caution">
    <text evidence="2">The sequence shown here is derived from an EMBL/GenBank/DDBJ whole genome shotgun (WGS) entry which is preliminary data.</text>
</comment>
<organism evidence="2 3">
    <name type="scientific">Araneus ventricosus</name>
    <name type="common">Orbweaver spider</name>
    <name type="synonym">Epeira ventricosa</name>
    <dbReference type="NCBI Taxonomy" id="182803"/>
    <lineage>
        <taxon>Eukaryota</taxon>
        <taxon>Metazoa</taxon>
        <taxon>Ecdysozoa</taxon>
        <taxon>Arthropoda</taxon>
        <taxon>Chelicerata</taxon>
        <taxon>Arachnida</taxon>
        <taxon>Araneae</taxon>
        <taxon>Araneomorphae</taxon>
        <taxon>Entelegynae</taxon>
        <taxon>Araneoidea</taxon>
        <taxon>Araneidae</taxon>
        <taxon>Araneus</taxon>
    </lineage>
</organism>
<keyword evidence="1" id="KW-0472">Membrane</keyword>
<name>A0A4Y2I349_ARAVE</name>
<evidence type="ECO:0000313" key="2">
    <source>
        <dbReference type="EMBL" id="GBM71619.1"/>
    </source>
</evidence>
<sequence>MRQSDRRCIRFWISRLGVIIASYKGSNFDSNLLQALTRFLGTRKRGRPPSILLRMESWKGCIVSTRLPLSVMAPLIGQRSCLLCFWACVPASRRVLEFRLRKWFMASACVFLESLSEIPRHPVRCLQRRPSCRDCDSTQESSGLCALLTICLIIFLCIQIFVFPNTFLYAVILSENRWNSRTKVNLR</sequence>
<dbReference type="EMBL" id="BGPR01002324">
    <property type="protein sequence ID" value="GBM71619.1"/>
    <property type="molecule type" value="Genomic_DNA"/>
</dbReference>
<keyword evidence="1" id="KW-1133">Transmembrane helix</keyword>
<reference evidence="2 3" key="1">
    <citation type="journal article" date="2019" name="Sci. Rep.">
        <title>Orb-weaving spider Araneus ventricosus genome elucidates the spidroin gene catalogue.</title>
        <authorList>
            <person name="Kono N."/>
            <person name="Nakamura H."/>
            <person name="Ohtoshi R."/>
            <person name="Moran D.A.P."/>
            <person name="Shinohara A."/>
            <person name="Yoshida Y."/>
            <person name="Fujiwara M."/>
            <person name="Mori M."/>
            <person name="Tomita M."/>
            <person name="Arakawa K."/>
        </authorList>
    </citation>
    <scope>NUCLEOTIDE SEQUENCE [LARGE SCALE GENOMIC DNA]</scope>
</reference>
<keyword evidence="3" id="KW-1185">Reference proteome</keyword>
<dbReference type="AlphaFoldDB" id="A0A4Y2I349"/>
<dbReference type="Proteomes" id="UP000499080">
    <property type="component" value="Unassembled WGS sequence"/>
</dbReference>
<gene>
    <name evidence="2" type="ORF">AVEN_5222_1</name>
</gene>
<evidence type="ECO:0000313" key="3">
    <source>
        <dbReference type="Proteomes" id="UP000499080"/>
    </source>
</evidence>
<protein>
    <submittedName>
        <fullName evidence="2">Uncharacterized protein</fullName>
    </submittedName>
</protein>
<feature type="transmembrane region" description="Helical" evidence="1">
    <location>
        <begin position="146"/>
        <end position="173"/>
    </location>
</feature>
<keyword evidence="1" id="KW-0812">Transmembrane</keyword>